<dbReference type="InterPro" id="IPR029068">
    <property type="entry name" value="Glyas_Bleomycin-R_OHBP_Dase"/>
</dbReference>
<reference evidence="2" key="1">
    <citation type="submission" date="2021-12" db="EMBL/GenBank/DDBJ databases">
        <authorList>
            <person name="Zaccaron A."/>
            <person name="Stergiopoulos I."/>
        </authorList>
    </citation>
    <scope>NUCLEOTIDE SEQUENCE</scope>
    <source>
        <strain evidence="2">Race5_Kim</strain>
    </source>
</reference>
<dbReference type="GeneID" id="71987332"/>
<keyword evidence="3" id="KW-1185">Reference proteome</keyword>
<dbReference type="AlphaFoldDB" id="A0A9Q8PB53"/>
<dbReference type="SUPFAM" id="SSF54593">
    <property type="entry name" value="Glyoxalase/Bleomycin resistance protein/Dihydroxybiphenyl dioxygenase"/>
    <property type="match status" value="1"/>
</dbReference>
<organism evidence="2 3">
    <name type="scientific">Passalora fulva</name>
    <name type="common">Tomato leaf mold</name>
    <name type="synonym">Cladosporium fulvum</name>
    <dbReference type="NCBI Taxonomy" id="5499"/>
    <lineage>
        <taxon>Eukaryota</taxon>
        <taxon>Fungi</taxon>
        <taxon>Dikarya</taxon>
        <taxon>Ascomycota</taxon>
        <taxon>Pezizomycotina</taxon>
        <taxon>Dothideomycetes</taxon>
        <taxon>Dothideomycetidae</taxon>
        <taxon>Mycosphaerellales</taxon>
        <taxon>Mycosphaerellaceae</taxon>
        <taxon>Fulvia</taxon>
    </lineage>
</organism>
<evidence type="ECO:0000259" key="1">
    <source>
        <dbReference type="PROSITE" id="PS51819"/>
    </source>
</evidence>
<feature type="domain" description="VOC" evidence="1">
    <location>
        <begin position="163"/>
        <end position="284"/>
    </location>
</feature>
<sequence length="315" mass="35251">MADSPGPIKLLKTAFVDYHHANLPKVKDFLRDFGLDVAHENPDGTTFFKGYGTEPFIYIARPSPNGSSSFGGAAYVVEGESELERAAQLKDAEGPIRNLEGPAGGRAVTLRDPAGHAVHLIHGWQETTASPPHLQKLIINFEDDKPRKGKFQRFEPGPAPVFRWGHYGVTYPEGLYEQMYSWYTTVISLAPSDIVYRGEKSVTCFFHYTDHHAFFFKMVKPGDRPSVAHAAFEVHDFDVQQLGHQHLTRKGYELCWGVGRHVLGSQVSDYWFDPNEFILEHYADGDLVNRDTPIAKVQAGPEALSVWGPPVPEVF</sequence>
<evidence type="ECO:0000313" key="2">
    <source>
        <dbReference type="EMBL" id="UJO19187.1"/>
    </source>
</evidence>
<protein>
    <recommendedName>
        <fullName evidence="1">VOC domain-containing protein</fullName>
    </recommendedName>
</protein>
<reference evidence="2" key="2">
    <citation type="journal article" date="2022" name="Microb. Genom.">
        <title>A chromosome-scale genome assembly of the tomato pathogen Cladosporium fulvum reveals a compartmentalized genome architecture and the presence of a dispensable chromosome.</title>
        <authorList>
            <person name="Zaccaron A.Z."/>
            <person name="Chen L.H."/>
            <person name="Samaras A."/>
            <person name="Stergiopoulos I."/>
        </authorList>
    </citation>
    <scope>NUCLEOTIDE SEQUENCE</scope>
    <source>
        <strain evidence="2">Race5_Kim</strain>
    </source>
</reference>
<accession>A0A9Q8PB53</accession>
<dbReference type="PROSITE" id="PS51819">
    <property type="entry name" value="VOC"/>
    <property type="match status" value="1"/>
</dbReference>
<gene>
    <name evidence="2" type="ORF">CLAFUR5_07454</name>
</gene>
<name>A0A9Q8PB53_PASFU</name>
<dbReference type="Gene3D" id="3.10.180.10">
    <property type="entry name" value="2,3-Dihydroxybiphenyl 1,2-Dioxygenase, domain 1"/>
    <property type="match status" value="2"/>
</dbReference>
<evidence type="ECO:0000313" key="3">
    <source>
        <dbReference type="Proteomes" id="UP000756132"/>
    </source>
</evidence>
<dbReference type="InterPro" id="IPR037523">
    <property type="entry name" value="VOC_core"/>
</dbReference>
<dbReference type="RefSeq" id="XP_047763553.1">
    <property type="nucleotide sequence ID" value="XM_047906602.1"/>
</dbReference>
<dbReference type="Proteomes" id="UP000756132">
    <property type="component" value="Chromosome 6"/>
</dbReference>
<dbReference type="EMBL" id="CP090168">
    <property type="protein sequence ID" value="UJO19187.1"/>
    <property type="molecule type" value="Genomic_DNA"/>
</dbReference>
<dbReference type="KEGG" id="ffu:CLAFUR5_07454"/>
<dbReference type="OrthoDB" id="3360610at2759"/>
<proteinExistence type="predicted"/>